<feature type="domain" description="Major facilitator superfamily (MFS) profile" evidence="9">
    <location>
        <begin position="214"/>
        <end position="402"/>
    </location>
</feature>
<evidence type="ECO:0000313" key="11">
    <source>
        <dbReference type="Proteomes" id="UP000322917"/>
    </source>
</evidence>
<keyword evidence="7 8" id="KW-0472">Membrane</keyword>
<accession>A0A1M6G2F5</accession>
<feature type="transmembrane region" description="Helical" evidence="8">
    <location>
        <begin position="165"/>
        <end position="185"/>
    </location>
</feature>
<reference evidence="10 11" key="1">
    <citation type="submission" date="2016-11" db="EMBL/GenBank/DDBJ databases">
        <authorList>
            <person name="Varghese N."/>
            <person name="Submissions S."/>
        </authorList>
    </citation>
    <scope>NUCLEOTIDE SEQUENCE [LARGE SCALE GENOMIC DNA]</scope>
    <source>
        <strain evidence="10 11">DSM 15287</strain>
    </source>
</reference>
<evidence type="ECO:0000313" key="10">
    <source>
        <dbReference type="EMBL" id="SHJ04119.1"/>
    </source>
</evidence>
<feature type="transmembrane region" description="Helical" evidence="8">
    <location>
        <begin position="44"/>
        <end position="63"/>
    </location>
</feature>
<feature type="transmembrane region" description="Helical" evidence="8">
    <location>
        <begin position="75"/>
        <end position="95"/>
    </location>
</feature>
<feature type="transmembrane region" description="Helical" evidence="8">
    <location>
        <begin position="288"/>
        <end position="308"/>
    </location>
</feature>
<proteinExistence type="predicted"/>
<gene>
    <name evidence="10" type="ORF">SAMN02745170_01594</name>
</gene>
<name>A0A1M6G2F5_9FIRM</name>
<dbReference type="Pfam" id="PF12832">
    <property type="entry name" value="MFS_1_like"/>
    <property type="match status" value="1"/>
</dbReference>
<dbReference type="GO" id="GO:0030395">
    <property type="term" value="F:lactose binding"/>
    <property type="evidence" value="ECO:0007669"/>
    <property type="project" value="TreeGrafter"/>
</dbReference>
<protein>
    <submittedName>
        <fullName evidence="10">MFS transporter, PPP family, 3-phenylpropionic acid transporter</fullName>
    </submittedName>
</protein>
<feature type="transmembrane region" description="Helical" evidence="8">
    <location>
        <begin position="372"/>
        <end position="393"/>
    </location>
</feature>
<dbReference type="Gene3D" id="1.20.1250.20">
    <property type="entry name" value="MFS general substrate transporter like domains"/>
    <property type="match status" value="2"/>
</dbReference>
<evidence type="ECO:0000256" key="3">
    <source>
        <dbReference type="ARBA" id="ARBA00022475"/>
    </source>
</evidence>
<dbReference type="InterPro" id="IPR036259">
    <property type="entry name" value="MFS_trans_sf"/>
</dbReference>
<evidence type="ECO:0000256" key="6">
    <source>
        <dbReference type="ARBA" id="ARBA00022989"/>
    </source>
</evidence>
<feature type="transmembrane region" description="Helical" evidence="8">
    <location>
        <begin position="344"/>
        <end position="366"/>
    </location>
</feature>
<evidence type="ECO:0000256" key="1">
    <source>
        <dbReference type="ARBA" id="ARBA00004429"/>
    </source>
</evidence>
<evidence type="ECO:0000256" key="4">
    <source>
        <dbReference type="ARBA" id="ARBA00022519"/>
    </source>
</evidence>
<dbReference type="InterPro" id="IPR020846">
    <property type="entry name" value="MFS_dom"/>
</dbReference>
<dbReference type="RefSeq" id="WP_149734391.1">
    <property type="nucleotide sequence ID" value="NZ_FQZD01000011.1"/>
</dbReference>
<dbReference type="AlphaFoldDB" id="A0A1M6G2F5"/>
<dbReference type="Proteomes" id="UP000322917">
    <property type="component" value="Unassembled WGS sequence"/>
</dbReference>
<dbReference type="InterPro" id="IPR024989">
    <property type="entry name" value="MFS_assoc_dom"/>
</dbReference>
<dbReference type="SUPFAM" id="SSF103473">
    <property type="entry name" value="MFS general substrate transporter"/>
    <property type="match status" value="1"/>
</dbReference>
<feature type="transmembrane region" description="Helical" evidence="8">
    <location>
        <begin position="222"/>
        <end position="243"/>
    </location>
</feature>
<keyword evidence="6 8" id="KW-1133">Transmembrane helix</keyword>
<evidence type="ECO:0000256" key="8">
    <source>
        <dbReference type="SAM" id="Phobius"/>
    </source>
</evidence>
<feature type="transmembrane region" description="Helical" evidence="8">
    <location>
        <begin position="138"/>
        <end position="159"/>
    </location>
</feature>
<keyword evidence="11" id="KW-1185">Reference proteome</keyword>
<evidence type="ECO:0000256" key="7">
    <source>
        <dbReference type="ARBA" id="ARBA00023136"/>
    </source>
</evidence>
<comment type="subcellular location">
    <subcellularLocation>
        <location evidence="1">Cell inner membrane</location>
        <topology evidence="1">Multi-pass membrane protein</topology>
    </subcellularLocation>
</comment>
<feature type="transmembrane region" description="Helical" evidence="8">
    <location>
        <begin position="314"/>
        <end position="332"/>
    </location>
</feature>
<feature type="transmembrane region" description="Helical" evidence="8">
    <location>
        <begin position="101"/>
        <end position="126"/>
    </location>
</feature>
<dbReference type="OrthoDB" id="1653456at2"/>
<dbReference type="PANTHER" id="PTHR23522">
    <property type="entry name" value="BLL5896 PROTEIN"/>
    <property type="match status" value="1"/>
</dbReference>
<keyword evidence="5 8" id="KW-0812">Transmembrane</keyword>
<sequence length="402" mass="43814">MKSAATTVLTIKYAGLQGLYWMSFCSVYSFASVFLLSQEFENQQIGFLLALANILSVILQPTIGSWLDRTGKLSVKAVISCLTLGNMALLTGLLLSSGHLVWSAVLYGGAVTLTLTIQPLLNSFIFEYINEGHPVNYGFTRGIGSISFAFLSLLLGLVTTKTNPYILPLADIALLTVFLLLVQTFPLTEAQKRQKHLPHSPDSRGAARSYASFAKTYNRFSLFLLALTCLFIFHTITNTYLLQIMKQIGGQDSDFGLSLTIAAVCELPAMLGFGLLVTKYTSGTLLKVAGFFYVIRSLLFLMASSVLMINFAQLFQGLSFALYTPASIYYVNELMNDKDKVKGQTFIVGATTLGSVFGSMTGGWLLDHASVQAMLLLGMAAALTGSLLLFYSVKSDLQRNQP</sequence>
<dbReference type="PANTHER" id="PTHR23522:SF10">
    <property type="entry name" value="3-PHENYLPROPIONIC ACID TRANSPORTER-RELATED"/>
    <property type="match status" value="1"/>
</dbReference>
<feature type="transmembrane region" description="Helical" evidence="8">
    <location>
        <begin position="19"/>
        <end position="38"/>
    </location>
</feature>
<feature type="transmembrane region" description="Helical" evidence="8">
    <location>
        <begin position="255"/>
        <end position="276"/>
    </location>
</feature>
<keyword evidence="3" id="KW-1003">Cell membrane</keyword>
<dbReference type="GO" id="GO:0015528">
    <property type="term" value="F:lactose:proton symporter activity"/>
    <property type="evidence" value="ECO:0007669"/>
    <property type="project" value="TreeGrafter"/>
</dbReference>
<evidence type="ECO:0000259" key="9">
    <source>
        <dbReference type="PROSITE" id="PS50850"/>
    </source>
</evidence>
<evidence type="ECO:0000256" key="5">
    <source>
        <dbReference type="ARBA" id="ARBA00022692"/>
    </source>
</evidence>
<dbReference type="EMBL" id="FQZD01000011">
    <property type="protein sequence ID" value="SHJ04119.1"/>
    <property type="molecule type" value="Genomic_DNA"/>
</dbReference>
<organism evidence="10 11">
    <name type="scientific">Propionispora hippei DSM 15287</name>
    <dbReference type="NCBI Taxonomy" id="1123003"/>
    <lineage>
        <taxon>Bacteria</taxon>
        <taxon>Bacillati</taxon>
        <taxon>Bacillota</taxon>
        <taxon>Negativicutes</taxon>
        <taxon>Selenomonadales</taxon>
        <taxon>Sporomusaceae</taxon>
        <taxon>Propionispora</taxon>
    </lineage>
</organism>
<evidence type="ECO:0000256" key="2">
    <source>
        <dbReference type="ARBA" id="ARBA00022448"/>
    </source>
</evidence>
<keyword evidence="2" id="KW-0813">Transport</keyword>
<dbReference type="GO" id="GO:0005886">
    <property type="term" value="C:plasma membrane"/>
    <property type="evidence" value="ECO:0007669"/>
    <property type="project" value="UniProtKB-SubCell"/>
</dbReference>
<dbReference type="PROSITE" id="PS50850">
    <property type="entry name" value="MFS"/>
    <property type="match status" value="1"/>
</dbReference>
<keyword evidence="4" id="KW-0997">Cell inner membrane</keyword>